<dbReference type="EMBL" id="JAVDWA010000006">
    <property type="protein sequence ID" value="MDR7074183.1"/>
    <property type="molecule type" value="Genomic_DNA"/>
</dbReference>
<dbReference type="RefSeq" id="WP_310260710.1">
    <property type="nucleotide sequence ID" value="NZ_JAVDWA010000006.1"/>
</dbReference>
<evidence type="ECO:0000313" key="1">
    <source>
        <dbReference type="EMBL" id="MDR7074183.1"/>
    </source>
</evidence>
<proteinExistence type="predicted"/>
<reference evidence="1 2" key="1">
    <citation type="submission" date="2023-07" db="EMBL/GenBank/DDBJ databases">
        <title>Sorghum-associated microbial communities from plants grown in Nebraska, USA.</title>
        <authorList>
            <person name="Schachtman D."/>
        </authorList>
    </citation>
    <scope>NUCLEOTIDE SEQUENCE [LARGE SCALE GENOMIC DNA]</scope>
    <source>
        <strain evidence="1 2">BE211</strain>
    </source>
</reference>
<comment type="caution">
    <text evidence="1">The sequence shown here is derived from an EMBL/GenBank/DDBJ whole genome shotgun (WGS) entry which is preliminary data.</text>
</comment>
<sequence>MGAIASRSYLSLTHLLSADLFVYEAMKLESSIIKPKNRILGLVYIEREYSLHRSYIIASVFSSVAFLEATINEIYQDVYEGGETGYTSSFNVEQKNSIKDYWEENTKKRRMMIDKYNQLLMLTTGKPLNKGKEPSQSLKIILDIRNEMTHYTPNWVSHTENHKYESLIGKFERNKHSYHEDPFFPDQLLSADFGKWVLTTCKKFADEFFLDTKIEPTYQSLKLRSI</sequence>
<name>A0ABU1U3X5_9BACL</name>
<protein>
    <recommendedName>
        <fullName evidence="3">Abi-like protein</fullName>
    </recommendedName>
</protein>
<evidence type="ECO:0008006" key="3">
    <source>
        <dbReference type="Google" id="ProtNLM"/>
    </source>
</evidence>
<keyword evidence="2" id="KW-1185">Reference proteome</keyword>
<accession>A0ABU1U3X5</accession>
<dbReference type="Proteomes" id="UP001258181">
    <property type="component" value="Unassembled WGS sequence"/>
</dbReference>
<organism evidence="1 2">
    <name type="scientific">Fictibacillus barbaricus</name>
    <dbReference type="NCBI Taxonomy" id="182136"/>
    <lineage>
        <taxon>Bacteria</taxon>
        <taxon>Bacillati</taxon>
        <taxon>Bacillota</taxon>
        <taxon>Bacilli</taxon>
        <taxon>Bacillales</taxon>
        <taxon>Fictibacillaceae</taxon>
        <taxon>Fictibacillus</taxon>
    </lineage>
</organism>
<gene>
    <name evidence="1" type="ORF">J2X07_003178</name>
</gene>
<evidence type="ECO:0000313" key="2">
    <source>
        <dbReference type="Proteomes" id="UP001258181"/>
    </source>
</evidence>